<organism evidence="1 4">
    <name type="scientific">Legionella feeleii</name>
    <dbReference type="NCBI Taxonomy" id="453"/>
    <lineage>
        <taxon>Bacteria</taxon>
        <taxon>Pseudomonadati</taxon>
        <taxon>Pseudomonadota</taxon>
        <taxon>Gammaproteobacteria</taxon>
        <taxon>Legionellales</taxon>
        <taxon>Legionellaceae</taxon>
        <taxon>Legionella</taxon>
    </lineage>
</organism>
<protein>
    <submittedName>
        <fullName evidence="1">Uncharacterized protein</fullName>
    </submittedName>
</protein>
<dbReference type="Proteomes" id="UP000251942">
    <property type="component" value="Unassembled WGS sequence"/>
</dbReference>
<accession>A0A0W0TH11</accession>
<dbReference type="OrthoDB" id="5641080at2"/>
<proteinExistence type="predicted"/>
<dbReference type="EMBL" id="LNYB01000085">
    <property type="protein sequence ID" value="KTC94913.1"/>
    <property type="molecule type" value="Genomic_DNA"/>
</dbReference>
<dbReference type="STRING" id="453.Lfee_2577"/>
<dbReference type="Proteomes" id="UP000054698">
    <property type="component" value="Unassembled WGS sequence"/>
</dbReference>
<dbReference type="EMBL" id="UASS01000003">
    <property type="protein sequence ID" value="SPX59813.1"/>
    <property type="molecule type" value="Genomic_DNA"/>
</dbReference>
<dbReference type="EMBL" id="UASS01000003">
    <property type="protein sequence ID" value="SPX59839.1"/>
    <property type="molecule type" value="Genomic_DNA"/>
</dbReference>
<dbReference type="PATRIC" id="fig|453.4.peg.2827"/>
<dbReference type="AlphaFoldDB" id="A0A0W0TH11"/>
<reference evidence="2 5" key="2">
    <citation type="submission" date="2018-06" db="EMBL/GenBank/DDBJ databases">
        <authorList>
            <consortium name="Pathogen Informatics"/>
            <person name="Doyle S."/>
        </authorList>
    </citation>
    <scope>NUCLEOTIDE SEQUENCE [LARGE SCALE GENOMIC DNA]</scope>
    <source>
        <strain evidence="2 5">NCTC12022</strain>
    </source>
</reference>
<evidence type="ECO:0000313" key="4">
    <source>
        <dbReference type="Proteomes" id="UP000054698"/>
    </source>
</evidence>
<sequence>MPLINNKISQRKEKIKVEINSDTLAQINAYCQWASIDDIGFFIEEAAHFIFAKDKDFKAHQKAIKRQVKNSDVLA</sequence>
<dbReference type="RefSeq" id="WP_058447424.1">
    <property type="nucleotide sequence ID" value="NZ_CAAAHT010000107.1"/>
</dbReference>
<keyword evidence="4" id="KW-1185">Reference proteome</keyword>
<gene>
    <name evidence="1" type="ORF">Lfee_2577</name>
    <name evidence="2" type="ORF">NCTC12022_00524</name>
    <name evidence="3" type="ORF">NCTC12022_00550</name>
</gene>
<evidence type="ECO:0000313" key="1">
    <source>
        <dbReference type="EMBL" id="KTC94913.1"/>
    </source>
</evidence>
<evidence type="ECO:0000313" key="2">
    <source>
        <dbReference type="EMBL" id="SPX59813.1"/>
    </source>
</evidence>
<reference evidence="1 4" key="1">
    <citation type="submission" date="2015-11" db="EMBL/GenBank/DDBJ databases">
        <title>Genomic analysis of 38 Legionella species identifies large and diverse effector repertoires.</title>
        <authorList>
            <person name="Burstein D."/>
            <person name="Amaro F."/>
            <person name="Zusman T."/>
            <person name="Lifshitz Z."/>
            <person name="Cohen O."/>
            <person name="Gilbert J.A."/>
            <person name="Pupko T."/>
            <person name="Shuman H.A."/>
            <person name="Segal G."/>
        </authorList>
    </citation>
    <scope>NUCLEOTIDE SEQUENCE [LARGE SCALE GENOMIC DNA]</scope>
    <source>
        <strain evidence="1 4">WO-44C</strain>
    </source>
</reference>
<evidence type="ECO:0000313" key="3">
    <source>
        <dbReference type="EMBL" id="SPX59839.1"/>
    </source>
</evidence>
<name>A0A0W0TH11_9GAMM</name>
<evidence type="ECO:0000313" key="5">
    <source>
        <dbReference type="Proteomes" id="UP000251942"/>
    </source>
</evidence>